<keyword evidence="6" id="KW-1185">Reference proteome</keyword>
<evidence type="ECO:0000256" key="2">
    <source>
        <dbReference type="ARBA" id="ARBA00023136"/>
    </source>
</evidence>
<proteinExistence type="predicted"/>
<reference evidence="5 6" key="1">
    <citation type="submission" date="2019-09" db="EMBL/GenBank/DDBJ databases">
        <title>Pararcticibacter amylolyticus gen. nov., sp. nov., isolated from a rottenly hemp rope, and reclassification of Pedobacter tournemirensis as Pararcticibacter tournemirensis comb. nov.</title>
        <authorList>
            <person name="Cai Y."/>
        </authorList>
    </citation>
    <scope>NUCLEOTIDE SEQUENCE [LARGE SCALE GENOMIC DNA]</scope>
    <source>
        <strain evidence="5 6">TF5-37.2-LB10</strain>
    </source>
</reference>
<dbReference type="GO" id="GO:0009279">
    <property type="term" value="C:cell outer membrane"/>
    <property type="evidence" value="ECO:0007669"/>
    <property type="project" value="UniProtKB-SubCell"/>
</dbReference>
<evidence type="ECO:0000259" key="4">
    <source>
        <dbReference type="Pfam" id="PF14905"/>
    </source>
</evidence>
<dbReference type="PANTHER" id="PTHR40980:SF4">
    <property type="entry name" value="TONB-DEPENDENT RECEPTOR-LIKE BETA-BARREL DOMAIN-CONTAINING PROTEIN"/>
    <property type="match status" value="1"/>
</dbReference>
<dbReference type="SUPFAM" id="SSF56935">
    <property type="entry name" value="Porins"/>
    <property type="match status" value="1"/>
</dbReference>
<sequence length="817" mass="91072">MKPLIKSGLLGVVLFFNVLIVSAQTGPVSYSIKGIIVDSASAKALEYVTVSLKSSDNKPLKSALTDGKGVFNFSKIAAGKYTITVISVGHSSKSIPVNIAVGSDRPETNLGTIVLSAKHNQLKEVSVTAERPIIQQEVDRISYDLQADPESKVNNVLDMMRKVPLLSLDADDNIKLQGNSNYKILINGKPSSMVAKNPKDVLRSMPASSIQKIEVITTPPAKYDSEGIAGIINIITTKKVDNGYNGSLNVGGRFPVGGPRVGGNYTVKQGKFGASGYGGFGTYSQPQTSYFSNRVSTGTNPRSLSQNGLREFDNRFVYVGTEFSFEIDTLNLITAEIGFNNGNYDSKGSQMSQTFSQNSIVEGYTLNNNSENNWKGIDLALNYQLGFKGKKDRMLTFSYRYSNSDDKTFDQLGVSDRINYNTPDYHQHNKSGSGEQTIQADYVHPFKKLTLEAGVKAILRDNNSDFRYDSLNTEGLFATDPRRTNTFDNNQDVIGAYNSYQYNLKNWGFKAGVRIEETLIKANFISTDSDLKKDYFNIIPTISINRKFKDMSSLNFGFTQRIQRPSIWNLNPFVDRSNPNFESTGNPDLRPVLSNDIRLSYSKFKKGSFNIGLNYSFSNNTIQQISVYDNSRGVTFTSYDNIGKDKSLGSNFNINYPITKKWDFNISGNMNYVWIKGVINGFNVSNDGFRGYFYGGTGYKFEKGWRVNANFSYSSPYITLQGQGNSYYYTSLSVNKEVIKDKLTFSASTNNPFAKYREYINETTGADFTQSSNYRNYFRSYSLSLNYRFGKLEGSIKKNKRGIKNDDVSGGKSNQGE</sequence>
<organism evidence="5 6">
    <name type="scientific">Arcticibacter tournemirensis</name>
    <dbReference type="NCBI Taxonomy" id="699437"/>
    <lineage>
        <taxon>Bacteria</taxon>
        <taxon>Pseudomonadati</taxon>
        <taxon>Bacteroidota</taxon>
        <taxon>Sphingobacteriia</taxon>
        <taxon>Sphingobacteriales</taxon>
        <taxon>Sphingobacteriaceae</taxon>
        <taxon>Arcticibacter</taxon>
    </lineage>
</organism>
<dbReference type="Pfam" id="PF13620">
    <property type="entry name" value="CarboxypepD_reg"/>
    <property type="match status" value="1"/>
</dbReference>
<dbReference type="Gene3D" id="2.60.40.1120">
    <property type="entry name" value="Carboxypeptidase-like, regulatory domain"/>
    <property type="match status" value="1"/>
</dbReference>
<dbReference type="OrthoDB" id="606851at2"/>
<gene>
    <name evidence="5" type="ORF">F1649_19880</name>
</gene>
<evidence type="ECO:0000256" key="1">
    <source>
        <dbReference type="ARBA" id="ARBA00004442"/>
    </source>
</evidence>
<comment type="caution">
    <text evidence="5">The sequence shown here is derived from an EMBL/GenBank/DDBJ whole genome shotgun (WGS) entry which is preliminary data.</text>
</comment>
<evidence type="ECO:0000256" key="3">
    <source>
        <dbReference type="ARBA" id="ARBA00023237"/>
    </source>
</evidence>
<name>A0A5M9GPZ1_9SPHI</name>
<evidence type="ECO:0000313" key="6">
    <source>
        <dbReference type="Proteomes" id="UP000322918"/>
    </source>
</evidence>
<dbReference type="Gene3D" id="2.40.170.20">
    <property type="entry name" value="TonB-dependent receptor, beta-barrel domain"/>
    <property type="match status" value="1"/>
</dbReference>
<comment type="subcellular location">
    <subcellularLocation>
        <location evidence="1">Cell outer membrane</location>
    </subcellularLocation>
</comment>
<dbReference type="PANTHER" id="PTHR40980">
    <property type="entry name" value="PLUG DOMAIN-CONTAINING PROTEIN"/>
    <property type="match status" value="1"/>
</dbReference>
<protein>
    <submittedName>
        <fullName evidence="5">TonB-dependent receptor</fullName>
    </submittedName>
</protein>
<dbReference type="InterPro" id="IPR036942">
    <property type="entry name" value="Beta-barrel_TonB_sf"/>
</dbReference>
<accession>A0A5M9GPZ1</accession>
<dbReference type="Gene3D" id="2.170.130.10">
    <property type="entry name" value="TonB-dependent receptor, plug domain"/>
    <property type="match status" value="1"/>
</dbReference>
<keyword evidence="3" id="KW-0998">Cell outer membrane</keyword>
<dbReference type="SUPFAM" id="SSF49478">
    <property type="entry name" value="Cna protein B-type domain"/>
    <property type="match status" value="1"/>
</dbReference>
<evidence type="ECO:0000313" key="5">
    <source>
        <dbReference type="EMBL" id="KAA8476586.1"/>
    </source>
</evidence>
<keyword evidence="5" id="KW-0675">Receptor</keyword>
<dbReference type="RefSeq" id="WP_141816348.1">
    <property type="nucleotide sequence ID" value="NZ_VFPL01000001.1"/>
</dbReference>
<feature type="domain" description="Outer membrane protein beta-barrel" evidence="4">
    <location>
        <begin position="390"/>
        <end position="787"/>
    </location>
</feature>
<dbReference type="InterPro" id="IPR037066">
    <property type="entry name" value="Plug_dom_sf"/>
</dbReference>
<dbReference type="InterPro" id="IPR041700">
    <property type="entry name" value="OMP_b-brl_3"/>
</dbReference>
<dbReference type="Pfam" id="PF14905">
    <property type="entry name" value="OMP_b-brl_3"/>
    <property type="match status" value="1"/>
</dbReference>
<dbReference type="EMBL" id="VWNE01000042">
    <property type="protein sequence ID" value="KAA8476586.1"/>
    <property type="molecule type" value="Genomic_DNA"/>
</dbReference>
<dbReference type="AlphaFoldDB" id="A0A5M9GPZ1"/>
<dbReference type="Proteomes" id="UP000322918">
    <property type="component" value="Unassembled WGS sequence"/>
</dbReference>
<keyword evidence="2" id="KW-0472">Membrane</keyword>